<accession>A0A8J5KE63</accession>
<evidence type="ECO:0000256" key="9">
    <source>
        <dbReference type="SAM" id="SignalP"/>
    </source>
</evidence>
<evidence type="ECO:0000256" key="2">
    <source>
        <dbReference type="ARBA" id="ARBA00006618"/>
    </source>
</evidence>
<evidence type="ECO:0000313" key="10">
    <source>
        <dbReference type="EMBL" id="KAG7170684.1"/>
    </source>
</evidence>
<feature type="transmembrane region" description="Helical" evidence="8">
    <location>
        <begin position="579"/>
        <end position="596"/>
    </location>
</feature>
<feature type="chain" id="PRO_5035222042" evidence="9">
    <location>
        <begin position="21"/>
        <end position="749"/>
    </location>
</feature>
<feature type="transmembrane region" description="Helical" evidence="8">
    <location>
        <begin position="478"/>
        <end position="497"/>
    </location>
</feature>
<evidence type="ECO:0000256" key="3">
    <source>
        <dbReference type="ARBA" id="ARBA00022692"/>
    </source>
</evidence>
<dbReference type="Pfam" id="PF13965">
    <property type="entry name" value="SID-1_RNA_chan"/>
    <property type="match status" value="2"/>
</dbReference>
<dbReference type="AlphaFoldDB" id="A0A8J5KE63"/>
<keyword evidence="3 8" id="KW-0812">Transmembrane</keyword>
<comment type="caution">
    <text evidence="10">The sequence shown here is derived from an EMBL/GenBank/DDBJ whole genome shotgun (WGS) entry which is preliminary data.</text>
</comment>
<keyword evidence="6 8" id="KW-0472">Membrane</keyword>
<feature type="transmembrane region" description="Helical" evidence="8">
    <location>
        <begin position="608"/>
        <end position="626"/>
    </location>
</feature>
<dbReference type="GO" id="GO:0005886">
    <property type="term" value="C:plasma membrane"/>
    <property type="evidence" value="ECO:0007669"/>
    <property type="project" value="TreeGrafter"/>
</dbReference>
<name>A0A8J5KE63_HOMAM</name>
<evidence type="ECO:0000256" key="5">
    <source>
        <dbReference type="ARBA" id="ARBA00022989"/>
    </source>
</evidence>
<feature type="transmembrane region" description="Helical" evidence="8">
    <location>
        <begin position="296"/>
        <end position="318"/>
    </location>
</feature>
<dbReference type="GO" id="GO:0003725">
    <property type="term" value="F:double-stranded RNA binding"/>
    <property type="evidence" value="ECO:0007669"/>
    <property type="project" value="TreeGrafter"/>
</dbReference>
<keyword evidence="5 8" id="KW-1133">Transmembrane helix</keyword>
<feature type="transmembrane region" description="Helical" evidence="8">
    <location>
        <begin position="697"/>
        <end position="716"/>
    </location>
</feature>
<keyword evidence="7" id="KW-0325">Glycoprotein</keyword>
<dbReference type="GO" id="GO:0051033">
    <property type="term" value="F:RNA transmembrane transporter activity"/>
    <property type="evidence" value="ECO:0007669"/>
    <property type="project" value="TreeGrafter"/>
</dbReference>
<sequence length="749" mass="84063">MYQPWHEVHVICHLLVAVMGSQYTELQAQHNNSQNISATDCPTLSTLGCVTHNKVNIQFNSTSPCLFNCTYDPKLGPIRLELELHYKKPDKYHTFVSVQQKEYLNAWTLPITFPVHGKSQKYSTIEEQLCPPAMEENLQFRIITTNPSNVTFQLQLTNDSYLLQKGYNVTVISTPVSPWYKLYQWGMVESSVLVTADSLEKSDSVCAILALQNAQCPVDTDESGLRSGHGRYQTFTARAGMIARKEEFPDGVHIIVLSLPDNEPCTLNIANKDKIDSRHKTVVLQVYGHATVWSTWYIFAATAAVLAGVVSLATKVAVWMMNRNLTYRYEISDDQRALLDENMQSVNGSIYQVAAGGGIAFTPSTIQGFSNSRYDPEEGTDIFGGHGAGEGTEIFVASGEHDAGEGTEIFSATESFEPAPNTDPPAIASPTTYAPQSAVMNFTPSFNPRFVWWWKQVAVYEAKKPEAKVAEIGFQNNLVIMALFSALPVMELIRFYLGMMMNYGVEDQCYFNSRCLTALGKLPDFTRVFSNIVYIFKIGIGVSRHYGLFTSLGYGLVIEGIMSALYHTCPNSVTIKFDMMFMYVIMVAAVVGIWGLRHGDVTHHVYPTMMFIGMALILADGCVWSFDNKIPHLSNKKTMDMTGQLLSELVTLKFFITFDCISDTPYMMYHVCKGWKPVMKKLEEVVRDEDRTSKPMHIIRISMGTLANFLLIIYGCALDPNVYSYVLIICLTNMGLYVLNYIITKVLYY</sequence>
<gene>
    <name evidence="10" type="primary">Sidt2-L</name>
    <name evidence="10" type="ORF">Hamer_G013507</name>
</gene>
<dbReference type="PANTHER" id="PTHR12185:SF14">
    <property type="entry name" value="CHOLESTEROL UPTAKE PROTEIN 1"/>
    <property type="match status" value="1"/>
</dbReference>
<keyword evidence="11" id="KW-1185">Reference proteome</keyword>
<protein>
    <submittedName>
        <fullName evidence="10">SID1 transmembrane family member 2-like</fullName>
    </submittedName>
</protein>
<comment type="similarity">
    <text evidence="2">Belongs to the SID1 family.</text>
</comment>
<feature type="signal peptide" evidence="9">
    <location>
        <begin position="1"/>
        <end position="20"/>
    </location>
</feature>
<feature type="transmembrane region" description="Helical" evidence="8">
    <location>
        <begin position="546"/>
        <end position="567"/>
    </location>
</feature>
<evidence type="ECO:0000256" key="1">
    <source>
        <dbReference type="ARBA" id="ARBA00004141"/>
    </source>
</evidence>
<evidence type="ECO:0000313" key="11">
    <source>
        <dbReference type="Proteomes" id="UP000747542"/>
    </source>
</evidence>
<dbReference type="PANTHER" id="PTHR12185">
    <property type="entry name" value="SID1 TRANSMEMBRANE FAMILY MEMEBER"/>
    <property type="match status" value="1"/>
</dbReference>
<dbReference type="Proteomes" id="UP000747542">
    <property type="component" value="Unassembled WGS sequence"/>
</dbReference>
<feature type="transmembrane region" description="Helical" evidence="8">
    <location>
        <begin position="722"/>
        <end position="743"/>
    </location>
</feature>
<comment type="subcellular location">
    <subcellularLocation>
        <location evidence="1">Membrane</location>
        <topology evidence="1">Multi-pass membrane protein</topology>
    </subcellularLocation>
</comment>
<reference evidence="10" key="1">
    <citation type="journal article" date="2021" name="Sci. Adv.">
        <title>The American lobster genome reveals insights on longevity, neural, and immune adaptations.</title>
        <authorList>
            <person name="Polinski J.M."/>
            <person name="Zimin A.V."/>
            <person name="Clark K.F."/>
            <person name="Kohn A.B."/>
            <person name="Sadowski N."/>
            <person name="Timp W."/>
            <person name="Ptitsyn A."/>
            <person name="Khanna P."/>
            <person name="Romanova D.Y."/>
            <person name="Williams P."/>
            <person name="Greenwood S.J."/>
            <person name="Moroz L.L."/>
            <person name="Walt D.R."/>
            <person name="Bodnar A.G."/>
        </authorList>
    </citation>
    <scope>NUCLEOTIDE SEQUENCE</scope>
    <source>
        <strain evidence="10">GMGI-L3</strain>
    </source>
</reference>
<organism evidence="10 11">
    <name type="scientific">Homarus americanus</name>
    <name type="common">American lobster</name>
    <dbReference type="NCBI Taxonomy" id="6706"/>
    <lineage>
        <taxon>Eukaryota</taxon>
        <taxon>Metazoa</taxon>
        <taxon>Ecdysozoa</taxon>
        <taxon>Arthropoda</taxon>
        <taxon>Crustacea</taxon>
        <taxon>Multicrustacea</taxon>
        <taxon>Malacostraca</taxon>
        <taxon>Eumalacostraca</taxon>
        <taxon>Eucarida</taxon>
        <taxon>Decapoda</taxon>
        <taxon>Pleocyemata</taxon>
        <taxon>Astacidea</taxon>
        <taxon>Nephropoidea</taxon>
        <taxon>Nephropidae</taxon>
        <taxon>Homarus</taxon>
    </lineage>
</organism>
<dbReference type="GO" id="GO:0005764">
    <property type="term" value="C:lysosome"/>
    <property type="evidence" value="ECO:0007669"/>
    <property type="project" value="TreeGrafter"/>
</dbReference>
<evidence type="ECO:0000256" key="8">
    <source>
        <dbReference type="SAM" id="Phobius"/>
    </source>
</evidence>
<proteinExistence type="inferred from homology"/>
<dbReference type="EMBL" id="JAHLQT010013773">
    <property type="protein sequence ID" value="KAG7170684.1"/>
    <property type="molecule type" value="Genomic_DNA"/>
</dbReference>
<dbReference type="InterPro" id="IPR025958">
    <property type="entry name" value="SID1_TM_fam"/>
</dbReference>
<keyword evidence="4 9" id="KW-0732">Signal</keyword>
<evidence type="ECO:0000256" key="4">
    <source>
        <dbReference type="ARBA" id="ARBA00022729"/>
    </source>
</evidence>
<evidence type="ECO:0000256" key="6">
    <source>
        <dbReference type="ARBA" id="ARBA00023136"/>
    </source>
</evidence>
<evidence type="ECO:0000256" key="7">
    <source>
        <dbReference type="ARBA" id="ARBA00023180"/>
    </source>
</evidence>